<dbReference type="EMBL" id="CP032157">
    <property type="protein sequence ID" value="AXY74806.1"/>
    <property type="molecule type" value="Genomic_DNA"/>
</dbReference>
<dbReference type="InterPro" id="IPR011047">
    <property type="entry name" value="Quinoprotein_ADH-like_sf"/>
</dbReference>
<proteinExistence type="predicted"/>
<evidence type="ECO:0000313" key="3">
    <source>
        <dbReference type="EMBL" id="AXY74806.1"/>
    </source>
</evidence>
<dbReference type="PANTHER" id="PTHR42754:SF1">
    <property type="entry name" value="LIPOPROTEIN"/>
    <property type="match status" value="1"/>
</dbReference>
<sequence>MKGKWLLLVLALPLYASPQSTFLQLYTNPNDRESFKDMVQVSANEYAFITETFFYRVDGNGRVLFKKDMKEGQYTYLESIMVDNTGNFYIAAQVFTTVSTPEIVVYKMTSSGQLLLRKVLSMGSPFKISILPAPNDHFFVAYLMPGPSQHLTLHLLNNQGIDLWKKTLSRDITNQFAAHTAPNGEVELLFMTQGDNRTWITKADLAGNLTEKEILLQQPANLKLHSNDFCNTPDGGYAFSGQTVESSYMGDALLYKTDKDGHLQWKKEININRGDRNTAIAMTTDGFILLCNAGFTENWGSSIDGDLVLIKTDQQGNVQWKKAMGSAKADFATRLLIPDVNSILIGGQVSSPTEIAPLPMLCKTDNQGNLSVTLPFQPVQPATFKKIAVYNGSPVQKLVKLTLIADEAFIAGANLQNPNDDLIYPFILKADKTGQVVWNKQLTKASGLIIGITQTLDGHYMALVEQKGFFGKHYTLTKFNVNGDSLSTTYTGTTMLRDIIGVSDGGFLLTGMEDDGSLANPDLVLIKTDAAGKELWKREIGIAAQWELGRSIKETPDHDFVIAGSSQKAFGEASDAHVVKVNKDGHLLWARTIAMGAGISVLNDVALAAGGAYVMTGSSSPLLSDKKDVLVIMLDKQGVVLWEKTYDLHLRDAGLAVLYTAEDTILVAGSTGEPAAGRLEQYGFLMKLNKDGRKESVQYFGAAGVQTTVEKVLRAGDKIILAGNTQDEYGEGHMYYTTADAVAAAPPGEPVAGSLTLYPNPAYSKAFISMKNNYTGPVNIVLYNTTGQQVLVLQRTKTSFELKEEVPLSNLSSGMYYFFIQQGSDKSVKRLEIVNR</sequence>
<keyword evidence="4" id="KW-1185">Reference proteome</keyword>
<dbReference type="KEGG" id="pseg:D3H65_12800"/>
<dbReference type="Gene3D" id="2.130.10.10">
    <property type="entry name" value="YVTN repeat-like/Quinoprotein amine dehydrogenase"/>
    <property type="match status" value="1"/>
</dbReference>
<dbReference type="PANTHER" id="PTHR42754">
    <property type="entry name" value="ENDOGLUCANASE"/>
    <property type="match status" value="1"/>
</dbReference>
<dbReference type="InterPro" id="IPR026444">
    <property type="entry name" value="Secre_tail"/>
</dbReference>
<organism evidence="3 4">
    <name type="scientific">Paraflavitalea soli</name>
    <dbReference type="NCBI Taxonomy" id="2315862"/>
    <lineage>
        <taxon>Bacteria</taxon>
        <taxon>Pseudomonadati</taxon>
        <taxon>Bacteroidota</taxon>
        <taxon>Chitinophagia</taxon>
        <taxon>Chitinophagales</taxon>
        <taxon>Chitinophagaceae</taxon>
        <taxon>Paraflavitalea</taxon>
    </lineage>
</organism>
<gene>
    <name evidence="3" type="ORF">D3H65_12800</name>
</gene>
<accession>A0A3B7MPA5</accession>
<evidence type="ECO:0000313" key="4">
    <source>
        <dbReference type="Proteomes" id="UP000263900"/>
    </source>
</evidence>
<name>A0A3B7MPA5_9BACT</name>
<dbReference type="RefSeq" id="WP_119050689.1">
    <property type="nucleotide sequence ID" value="NZ_CP032157.1"/>
</dbReference>
<dbReference type="NCBIfam" id="TIGR04183">
    <property type="entry name" value="Por_Secre_tail"/>
    <property type="match status" value="1"/>
</dbReference>
<evidence type="ECO:0000256" key="1">
    <source>
        <dbReference type="SAM" id="SignalP"/>
    </source>
</evidence>
<keyword evidence="1" id="KW-0732">Signal</keyword>
<reference evidence="3 4" key="1">
    <citation type="submission" date="2018-09" db="EMBL/GenBank/DDBJ databases">
        <title>Genome sequencing of strain 6GH32-13.</title>
        <authorList>
            <person name="Weon H.-Y."/>
            <person name="Heo J."/>
            <person name="Kwon S.-W."/>
        </authorList>
    </citation>
    <scope>NUCLEOTIDE SEQUENCE [LARGE SCALE GENOMIC DNA]</scope>
    <source>
        <strain evidence="3 4">5GH32-13</strain>
    </source>
</reference>
<dbReference type="InterPro" id="IPR015943">
    <property type="entry name" value="WD40/YVTN_repeat-like_dom_sf"/>
</dbReference>
<feature type="domain" description="Secretion system C-terminal sorting" evidence="2">
    <location>
        <begin position="757"/>
        <end position="831"/>
    </location>
</feature>
<dbReference type="Proteomes" id="UP000263900">
    <property type="component" value="Chromosome"/>
</dbReference>
<protein>
    <submittedName>
        <fullName evidence="3">T9SS C-terminal target domain-containing protein</fullName>
    </submittedName>
</protein>
<dbReference type="AlphaFoldDB" id="A0A3B7MPA5"/>
<dbReference type="OrthoDB" id="1076849at2"/>
<dbReference type="SUPFAM" id="SSF50998">
    <property type="entry name" value="Quinoprotein alcohol dehydrogenase-like"/>
    <property type="match status" value="1"/>
</dbReference>
<feature type="signal peptide" evidence="1">
    <location>
        <begin position="1"/>
        <end position="21"/>
    </location>
</feature>
<dbReference type="Pfam" id="PF18962">
    <property type="entry name" value="Por_Secre_tail"/>
    <property type="match status" value="1"/>
</dbReference>
<evidence type="ECO:0000259" key="2">
    <source>
        <dbReference type="Pfam" id="PF18962"/>
    </source>
</evidence>
<feature type="chain" id="PRO_5017542117" evidence="1">
    <location>
        <begin position="22"/>
        <end position="836"/>
    </location>
</feature>